<name>A0A6C0JA31_9ZZZZ</name>
<proteinExistence type="predicted"/>
<evidence type="ECO:0000313" key="3">
    <source>
        <dbReference type="EMBL" id="QHU02143.1"/>
    </source>
</evidence>
<keyword evidence="1" id="KW-0472">Membrane</keyword>
<keyword evidence="1" id="KW-0812">Transmembrane</keyword>
<protein>
    <recommendedName>
        <fullName evidence="2">Thioredoxin domain-containing protein</fullName>
    </recommendedName>
</protein>
<dbReference type="InterPro" id="IPR013766">
    <property type="entry name" value="Thioredoxin_domain"/>
</dbReference>
<dbReference type="CDD" id="cd02961">
    <property type="entry name" value="PDI_a_family"/>
    <property type="match status" value="1"/>
</dbReference>
<feature type="transmembrane region" description="Helical" evidence="1">
    <location>
        <begin position="26"/>
        <end position="44"/>
    </location>
</feature>
<dbReference type="SUPFAM" id="SSF52833">
    <property type="entry name" value="Thioredoxin-like"/>
    <property type="match status" value="1"/>
</dbReference>
<dbReference type="Pfam" id="PF00085">
    <property type="entry name" value="Thioredoxin"/>
    <property type="match status" value="1"/>
</dbReference>
<evidence type="ECO:0000256" key="1">
    <source>
        <dbReference type="SAM" id="Phobius"/>
    </source>
</evidence>
<dbReference type="Gene3D" id="3.40.30.10">
    <property type="entry name" value="Glutaredoxin"/>
    <property type="match status" value="1"/>
</dbReference>
<organism evidence="3">
    <name type="scientific">viral metagenome</name>
    <dbReference type="NCBI Taxonomy" id="1070528"/>
    <lineage>
        <taxon>unclassified sequences</taxon>
        <taxon>metagenomes</taxon>
        <taxon>organismal metagenomes</taxon>
    </lineage>
</organism>
<sequence>MSNILNARGFTGTLDKAKEFLLNKNFLIVMVIVAIFLGVAFYVYNTYVAPRINPDFVANREFDDDEGSVKDATLYFFSVDWCPYSKKAMPIWKKIKSKFNGKEINNTTLNFVEIDGEKEEIELEKFENEYLIPNDKKIDGYPSIWMVKGDQVIEFYAKPDENSLTEFINSML</sequence>
<dbReference type="AlphaFoldDB" id="A0A6C0JA31"/>
<keyword evidence="1" id="KW-1133">Transmembrane helix</keyword>
<reference evidence="3" key="1">
    <citation type="journal article" date="2020" name="Nature">
        <title>Giant virus diversity and host interactions through global metagenomics.</title>
        <authorList>
            <person name="Schulz F."/>
            <person name="Roux S."/>
            <person name="Paez-Espino D."/>
            <person name="Jungbluth S."/>
            <person name="Walsh D.A."/>
            <person name="Denef V.J."/>
            <person name="McMahon K.D."/>
            <person name="Konstantinidis K.T."/>
            <person name="Eloe-Fadrosh E.A."/>
            <person name="Kyrpides N.C."/>
            <person name="Woyke T."/>
        </authorList>
    </citation>
    <scope>NUCLEOTIDE SEQUENCE</scope>
    <source>
        <strain evidence="3">GVMAG-M-3300025880-75</strain>
    </source>
</reference>
<accession>A0A6C0JA31</accession>
<evidence type="ECO:0000259" key="2">
    <source>
        <dbReference type="PROSITE" id="PS51352"/>
    </source>
</evidence>
<dbReference type="InterPro" id="IPR036249">
    <property type="entry name" value="Thioredoxin-like_sf"/>
</dbReference>
<dbReference type="EMBL" id="MN740355">
    <property type="protein sequence ID" value="QHU02143.1"/>
    <property type="molecule type" value="Genomic_DNA"/>
</dbReference>
<feature type="domain" description="Thioredoxin" evidence="2">
    <location>
        <begin position="47"/>
        <end position="172"/>
    </location>
</feature>
<dbReference type="PROSITE" id="PS51352">
    <property type="entry name" value="THIOREDOXIN_2"/>
    <property type="match status" value="1"/>
</dbReference>